<evidence type="ECO:0000259" key="5">
    <source>
        <dbReference type="PROSITE" id="PS50106"/>
    </source>
</evidence>
<evidence type="ECO:0000256" key="2">
    <source>
        <dbReference type="ARBA" id="ARBA00010798"/>
    </source>
</evidence>
<dbReference type="PANTHER" id="PTHR10554:SF1">
    <property type="entry name" value="FI16515P1"/>
    <property type="match status" value="1"/>
</dbReference>
<evidence type="ECO:0000313" key="7">
    <source>
        <dbReference type="Proteomes" id="UP001642540"/>
    </source>
</evidence>
<comment type="subcellular location">
    <subcellularLocation>
        <location evidence="1">Cytoplasm</location>
        <location evidence="1">Cytoskeleton</location>
    </subcellularLocation>
</comment>
<keyword evidence="3" id="KW-0206">Cytoskeleton</keyword>
<comment type="similarity">
    <text evidence="2">Belongs to the syntrophin family.</text>
</comment>
<proteinExistence type="inferred from homology"/>
<dbReference type="InterPro" id="IPR036034">
    <property type="entry name" value="PDZ_sf"/>
</dbReference>
<feature type="domain" description="PDZ" evidence="5">
    <location>
        <begin position="86"/>
        <end position="140"/>
    </location>
</feature>
<evidence type="ECO:0000256" key="1">
    <source>
        <dbReference type="ARBA" id="ARBA00004245"/>
    </source>
</evidence>
<sequence length="140" mass="15036">MNNQALYSSLVEISDGKGRPVPRRLVLSSTHLHVQRNVQKDAIVDNDADSNRPTHGSVSDRGLSGEGSFDSFVDTDSPPPEYNKREVTIQRVDGVLGISVRGGAEHSLPLIVSRLIPGSPAGLCKQIYIGDAVIASKQFS</sequence>
<gene>
    <name evidence="6" type="ORF">ODALV1_LOCUS20246</name>
</gene>
<accession>A0ABP1R9A6</accession>
<evidence type="ECO:0000256" key="4">
    <source>
        <dbReference type="SAM" id="MobiDB-lite"/>
    </source>
</evidence>
<protein>
    <recommendedName>
        <fullName evidence="5">PDZ domain-containing protein</fullName>
    </recommendedName>
</protein>
<evidence type="ECO:0000313" key="6">
    <source>
        <dbReference type="EMBL" id="CAL8123592.1"/>
    </source>
</evidence>
<dbReference type="PROSITE" id="PS50106">
    <property type="entry name" value="PDZ"/>
    <property type="match status" value="1"/>
</dbReference>
<keyword evidence="3" id="KW-0963">Cytoplasm</keyword>
<evidence type="ECO:0000256" key="3">
    <source>
        <dbReference type="ARBA" id="ARBA00023212"/>
    </source>
</evidence>
<organism evidence="6 7">
    <name type="scientific">Orchesella dallaii</name>
    <dbReference type="NCBI Taxonomy" id="48710"/>
    <lineage>
        <taxon>Eukaryota</taxon>
        <taxon>Metazoa</taxon>
        <taxon>Ecdysozoa</taxon>
        <taxon>Arthropoda</taxon>
        <taxon>Hexapoda</taxon>
        <taxon>Collembola</taxon>
        <taxon>Entomobryomorpha</taxon>
        <taxon>Entomobryoidea</taxon>
        <taxon>Orchesellidae</taxon>
        <taxon>Orchesellinae</taxon>
        <taxon>Orchesella</taxon>
    </lineage>
</organism>
<name>A0ABP1R9A6_9HEXA</name>
<dbReference type="EMBL" id="CAXLJM020000068">
    <property type="protein sequence ID" value="CAL8123592.1"/>
    <property type="molecule type" value="Genomic_DNA"/>
</dbReference>
<dbReference type="InterPro" id="IPR015482">
    <property type="entry name" value="Syntrophin"/>
</dbReference>
<comment type="caution">
    <text evidence="6">The sequence shown here is derived from an EMBL/GenBank/DDBJ whole genome shotgun (WGS) entry which is preliminary data.</text>
</comment>
<dbReference type="PANTHER" id="PTHR10554">
    <property type="entry name" value="SYNTROPHIN"/>
    <property type="match status" value="1"/>
</dbReference>
<dbReference type="Gene3D" id="2.30.42.10">
    <property type="match status" value="1"/>
</dbReference>
<dbReference type="InterPro" id="IPR001478">
    <property type="entry name" value="PDZ"/>
</dbReference>
<keyword evidence="7" id="KW-1185">Reference proteome</keyword>
<feature type="region of interest" description="Disordered" evidence="4">
    <location>
        <begin position="38"/>
        <end position="84"/>
    </location>
</feature>
<dbReference type="Proteomes" id="UP001642540">
    <property type="component" value="Unassembled WGS sequence"/>
</dbReference>
<reference evidence="6 7" key="1">
    <citation type="submission" date="2024-08" db="EMBL/GenBank/DDBJ databases">
        <authorList>
            <person name="Cucini C."/>
            <person name="Frati F."/>
        </authorList>
    </citation>
    <scope>NUCLEOTIDE SEQUENCE [LARGE SCALE GENOMIC DNA]</scope>
</reference>
<dbReference type="SUPFAM" id="SSF50156">
    <property type="entry name" value="PDZ domain-like"/>
    <property type="match status" value="1"/>
</dbReference>